<proteinExistence type="inferred from homology"/>
<sequence length="295" mass="32847">MNLVDGMEAFMHVSDTGSFAAAARKLNVSPSAVSKLVAKTEEELGSRLLNRNTRRLSLTCEGEMFLERCRLILSELASAREELSSISTVPGGKLRVSMPDMPSFFGPIISTFMERYPAVTLELDFSDRLVDVIDEGFDVVFRVANLADSRLTARLLGNCAMKLVASPDYLRQHGVPSCTEDLVEHICIHYRYPSSGKTEPWPLSETTVRQPSLNTSFVCNSTELNLGLALQGKGIAFMARFLVEDHIKSGRLSTVLEGKVEQSYSMNLVWPTRKHMPPRLRAFISHVSGYFTEMC</sequence>
<keyword evidence="3" id="KW-0238">DNA-binding</keyword>
<dbReference type="Proteomes" id="UP001221816">
    <property type="component" value="Unassembled WGS sequence"/>
</dbReference>
<dbReference type="RefSeq" id="WP_272027261.1">
    <property type="nucleotide sequence ID" value="NZ_JAQNDH010000004.1"/>
</dbReference>
<evidence type="ECO:0000256" key="4">
    <source>
        <dbReference type="ARBA" id="ARBA00023163"/>
    </source>
</evidence>
<evidence type="ECO:0000259" key="5">
    <source>
        <dbReference type="PROSITE" id="PS50931"/>
    </source>
</evidence>
<dbReference type="PANTHER" id="PTHR30537">
    <property type="entry name" value="HTH-TYPE TRANSCRIPTIONAL REGULATOR"/>
    <property type="match status" value="1"/>
</dbReference>
<dbReference type="Pfam" id="PF00126">
    <property type="entry name" value="HTH_1"/>
    <property type="match status" value="1"/>
</dbReference>
<dbReference type="Pfam" id="PF03466">
    <property type="entry name" value="LysR_substrate"/>
    <property type="match status" value="1"/>
</dbReference>
<evidence type="ECO:0000313" key="6">
    <source>
        <dbReference type="EMBL" id="MDC0693075.1"/>
    </source>
</evidence>
<dbReference type="InterPro" id="IPR036390">
    <property type="entry name" value="WH_DNA-bd_sf"/>
</dbReference>
<protein>
    <submittedName>
        <fullName evidence="6">LysR family transcriptional regulator</fullName>
    </submittedName>
</protein>
<dbReference type="CDD" id="cd08476">
    <property type="entry name" value="PBP2_CrgA_like_7"/>
    <property type="match status" value="1"/>
</dbReference>
<keyword evidence="4" id="KW-0804">Transcription</keyword>
<evidence type="ECO:0000256" key="3">
    <source>
        <dbReference type="ARBA" id="ARBA00023125"/>
    </source>
</evidence>
<dbReference type="InterPro" id="IPR000847">
    <property type="entry name" value="LysR_HTH_N"/>
</dbReference>
<accession>A0ABT5CQA7</accession>
<evidence type="ECO:0000256" key="2">
    <source>
        <dbReference type="ARBA" id="ARBA00023015"/>
    </source>
</evidence>
<dbReference type="InterPro" id="IPR036388">
    <property type="entry name" value="WH-like_DNA-bd_sf"/>
</dbReference>
<dbReference type="Gene3D" id="1.10.10.10">
    <property type="entry name" value="Winged helix-like DNA-binding domain superfamily/Winged helix DNA-binding domain"/>
    <property type="match status" value="1"/>
</dbReference>
<evidence type="ECO:0000313" key="7">
    <source>
        <dbReference type="Proteomes" id="UP001221816"/>
    </source>
</evidence>
<dbReference type="SUPFAM" id="SSF46785">
    <property type="entry name" value="Winged helix' DNA-binding domain"/>
    <property type="match status" value="1"/>
</dbReference>
<comment type="similarity">
    <text evidence="1">Belongs to the LysR transcriptional regulatory family.</text>
</comment>
<organism evidence="6 7">
    <name type="scientific">Klebsiella pasteurii</name>
    <dbReference type="NCBI Taxonomy" id="2587529"/>
    <lineage>
        <taxon>Bacteria</taxon>
        <taxon>Pseudomonadati</taxon>
        <taxon>Pseudomonadota</taxon>
        <taxon>Gammaproteobacteria</taxon>
        <taxon>Enterobacterales</taxon>
        <taxon>Enterobacteriaceae</taxon>
        <taxon>Klebsiella/Raoultella group</taxon>
        <taxon>Klebsiella</taxon>
    </lineage>
</organism>
<comment type="caution">
    <text evidence="6">The sequence shown here is derived from an EMBL/GenBank/DDBJ whole genome shotgun (WGS) entry which is preliminary data.</text>
</comment>
<dbReference type="PANTHER" id="PTHR30537:SF72">
    <property type="entry name" value="LYSR FAMILY TRANSCRIPTIONAL REGULATOR"/>
    <property type="match status" value="1"/>
</dbReference>
<reference evidence="6 7" key="1">
    <citation type="submission" date="2023-01" db="EMBL/GenBank/DDBJ databases">
        <authorList>
            <person name="Dale J."/>
        </authorList>
    </citation>
    <scope>NUCLEOTIDE SEQUENCE [LARGE SCALE GENOMIC DNA]</scope>
    <source>
        <strain evidence="6 7">2022EL-01098</strain>
    </source>
</reference>
<evidence type="ECO:0000256" key="1">
    <source>
        <dbReference type="ARBA" id="ARBA00009437"/>
    </source>
</evidence>
<keyword evidence="2" id="KW-0805">Transcription regulation</keyword>
<keyword evidence="7" id="KW-1185">Reference proteome</keyword>
<dbReference type="SUPFAM" id="SSF53850">
    <property type="entry name" value="Periplasmic binding protein-like II"/>
    <property type="match status" value="1"/>
</dbReference>
<dbReference type="Gene3D" id="3.40.190.10">
    <property type="entry name" value="Periplasmic binding protein-like II"/>
    <property type="match status" value="2"/>
</dbReference>
<dbReference type="EMBL" id="JAQNDI010000005">
    <property type="protein sequence ID" value="MDC0693075.1"/>
    <property type="molecule type" value="Genomic_DNA"/>
</dbReference>
<gene>
    <name evidence="6" type="ORF">PIK62_10615</name>
</gene>
<dbReference type="InterPro" id="IPR058163">
    <property type="entry name" value="LysR-type_TF_proteobact-type"/>
</dbReference>
<dbReference type="InterPro" id="IPR005119">
    <property type="entry name" value="LysR_subst-bd"/>
</dbReference>
<name>A0ABT5CQA7_9ENTR</name>
<feature type="domain" description="HTH lysR-type" evidence="5">
    <location>
        <begin position="1"/>
        <end position="59"/>
    </location>
</feature>
<dbReference type="PROSITE" id="PS50931">
    <property type="entry name" value="HTH_LYSR"/>
    <property type="match status" value="1"/>
</dbReference>